<dbReference type="InterPro" id="IPR000244">
    <property type="entry name" value="Ribosomal_bL9"/>
</dbReference>
<keyword evidence="2" id="KW-0689">Ribosomal protein</keyword>
<evidence type="ECO:0000256" key="2">
    <source>
        <dbReference type="ARBA" id="ARBA00022980"/>
    </source>
</evidence>
<dbReference type="GO" id="GO:1990904">
    <property type="term" value="C:ribonucleoprotein complex"/>
    <property type="evidence" value="ECO:0007669"/>
    <property type="project" value="UniProtKB-KW"/>
</dbReference>
<keyword evidence="3" id="KW-0687">Ribonucleoprotein</keyword>
<evidence type="ECO:0000313" key="7">
    <source>
        <dbReference type="EMBL" id="KAK7586006.1"/>
    </source>
</evidence>
<dbReference type="Pfam" id="PF01281">
    <property type="entry name" value="Ribosomal_L9_N"/>
    <property type="match status" value="1"/>
</dbReference>
<name>A0AAN9THZ2_9HEMI</name>
<evidence type="ECO:0000256" key="1">
    <source>
        <dbReference type="ARBA" id="ARBA00010605"/>
    </source>
</evidence>
<evidence type="ECO:0000259" key="6">
    <source>
        <dbReference type="Pfam" id="PF01281"/>
    </source>
</evidence>
<dbReference type="InterPro" id="IPR036935">
    <property type="entry name" value="Ribosomal_bL9_N_sf"/>
</dbReference>
<sequence>MWSNCIRKSFLTAVHPLEFFSRTTYILKRRLPLPKFKKHVDPEFMVTKLPVEYSEYLVVEAGYERMYPHVEIILKATVEDVGQPGQIVKCKPIFAYDLVVLGKALYATPENIKKVKLLPEDAIEKYSTLSAYKTMKLLKNKVISVHMDMHEPWTIEPWHIRANFRLAGVQVLSEDFLELPEKPINGPNLSLEGKDFAIFVTINNSERFPVRCRLRHFTKIYSNRIVLPPDHDCVPSEPIFPDQKELLDSIPLPIHVPEEKFT</sequence>
<dbReference type="Proteomes" id="UP001367676">
    <property type="component" value="Unassembled WGS sequence"/>
</dbReference>
<accession>A0AAN9THZ2</accession>
<reference evidence="7 8" key="1">
    <citation type="submission" date="2024-03" db="EMBL/GenBank/DDBJ databases">
        <title>Adaptation during the transition from Ophiocordyceps entomopathogen to insect associate is accompanied by gene loss and intensified selection.</title>
        <authorList>
            <person name="Ward C.M."/>
            <person name="Onetto C.A."/>
            <person name="Borneman A.R."/>
        </authorList>
    </citation>
    <scope>NUCLEOTIDE SEQUENCE [LARGE SCALE GENOMIC DNA]</scope>
    <source>
        <strain evidence="7">AWRI1</strain>
        <tissue evidence="7">Single Adult Female</tissue>
    </source>
</reference>
<comment type="caution">
    <text evidence="7">The sequence shown here is derived from an EMBL/GenBank/DDBJ whole genome shotgun (WGS) entry which is preliminary data.</text>
</comment>
<dbReference type="GO" id="GO:0006412">
    <property type="term" value="P:translation"/>
    <property type="evidence" value="ECO:0007669"/>
    <property type="project" value="InterPro"/>
</dbReference>
<organism evidence="7 8">
    <name type="scientific">Parthenolecanium corni</name>
    <dbReference type="NCBI Taxonomy" id="536013"/>
    <lineage>
        <taxon>Eukaryota</taxon>
        <taxon>Metazoa</taxon>
        <taxon>Ecdysozoa</taxon>
        <taxon>Arthropoda</taxon>
        <taxon>Hexapoda</taxon>
        <taxon>Insecta</taxon>
        <taxon>Pterygota</taxon>
        <taxon>Neoptera</taxon>
        <taxon>Paraneoptera</taxon>
        <taxon>Hemiptera</taxon>
        <taxon>Sternorrhyncha</taxon>
        <taxon>Coccoidea</taxon>
        <taxon>Coccidae</taxon>
        <taxon>Parthenolecanium</taxon>
    </lineage>
</organism>
<keyword evidence="8" id="KW-1185">Reference proteome</keyword>
<evidence type="ECO:0000313" key="8">
    <source>
        <dbReference type="Proteomes" id="UP001367676"/>
    </source>
</evidence>
<protein>
    <recommendedName>
        <fullName evidence="4">Large ribosomal subunit protein bL9m</fullName>
    </recommendedName>
    <alternativeName>
        <fullName evidence="5">39S ribosomal protein L9, mitochondrial</fullName>
    </alternativeName>
</protein>
<evidence type="ECO:0000256" key="4">
    <source>
        <dbReference type="ARBA" id="ARBA00035194"/>
    </source>
</evidence>
<dbReference type="PANTHER" id="PTHR21368">
    <property type="entry name" value="50S RIBOSOMAL PROTEIN L9"/>
    <property type="match status" value="1"/>
</dbReference>
<dbReference type="InterPro" id="IPR009027">
    <property type="entry name" value="Ribosomal_bL9/RNase_H1_N"/>
</dbReference>
<dbReference type="Gene3D" id="3.40.5.10">
    <property type="entry name" value="Ribosomal protein L9, N-terminal domain"/>
    <property type="match status" value="1"/>
</dbReference>
<dbReference type="GO" id="GO:0003735">
    <property type="term" value="F:structural constituent of ribosome"/>
    <property type="evidence" value="ECO:0007669"/>
    <property type="project" value="InterPro"/>
</dbReference>
<evidence type="ECO:0000256" key="3">
    <source>
        <dbReference type="ARBA" id="ARBA00023274"/>
    </source>
</evidence>
<dbReference type="InterPro" id="IPR020070">
    <property type="entry name" value="Ribosomal_bL9_N"/>
</dbReference>
<gene>
    <name evidence="7" type="ORF">V9T40_003882</name>
</gene>
<dbReference type="EMBL" id="JBBCAQ010000027">
    <property type="protein sequence ID" value="KAK7586006.1"/>
    <property type="molecule type" value="Genomic_DNA"/>
</dbReference>
<evidence type="ECO:0000256" key="5">
    <source>
        <dbReference type="ARBA" id="ARBA00035381"/>
    </source>
</evidence>
<proteinExistence type="inferred from homology"/>
<feature type="domain" description="Ribosomal protein L9" evidence="6">
    <location>
        <begin position="70"/>
        <end position="115"/>
    </location>
</feature>
<dbReference type="SUPFAM" id="SSF55658">
    <property type="entry name" value="L9 N-domain-like"/>
    <property type="match status" value="1"/>
</dbReference>
<dbReference type="GO" id="GO:0005840">
    <property type="term" value="C:ribosome"/>
    <property type="evidence" value="ECO:0007669"/>
    <property type="project" value="UniProtKB-KW"/>
</dbReference>
<dbReference type="AlphaFoldDB" id="A0AAN9THZ2"/>
<comment type="similarity">
    <text evidence="1">Belongs to the bacterial ribosomal protein bL9 family.</text>
</comment>